<dbReference type="PANTHER" id="PTHR35526:SF3">
    <property type="entry name" value="ANTI-SIGMA-F FACTOR RSBW"/>
    <property type="match status" value="1"/>
</dbReference>
<organism evidence="4 5">
    <name type="scientific">Microbispora corallina</name>
    <dbReference type="NCBI Taxonomy" id="83302"/>
    <lineage>
        <taxon>Bacteria</taxon>
        <taxon>Bacillati</taxon>
        <taxon>Actinomycetota</taxon>
        <taxon>Actinomycetes</taxon>
        <taxon>Streptosporangiales</taxon>
        <taxon>Streptosporangiaceae</taxon>
        <taxon>Microbispora</taxon>
    </lineage>
</organism>
<dbReference type="InterPro" id="IPR025847">
    <property type="entry name" value="MEDS_domain"/>
</dbReference>
<dbReference type="Pfam" id="PF13581">
    <property type="entry name" value="HATPase_c_2"/>
    <property type="match status" value="1"/>
</dbReference>
<dbReference type="Gene3D" id="3.30.565.10">
    <property type="entry name" value="Histidine kinase-like ATPase, C-terminal domain"/>
    <property type="match status" value="1"/>
</dbReference>
<dbReference type="InterPro" id="IPR050267">
    <property type="entry name" value="Anti-sigma-factor_SerPK"/>
</dbReference>
<comment type="caution">
    <text evidence="4">The sequence shown here is derived from an EMBL/GenBank/DDBJ whole genome shotgun (WGS) entry which is preliminary data.</text>
</comment>
<evidence type="ECO:0000259" key="2">
    <source>
        <dbReference type="Pfam" id="PF13581"/>
    </source>
</evidence>
<dbReference type="Proteomes" id="UP000603904">
    <property type="component" value="Unassembled WGS sequence"/>
</dbReference>
<feature type="domain" description="Histidine kinase/HSP90-like ATPase" evidence="2">
    <location>
        <begin position="201"/>
        <end position="313"/>
    </location>
</feature>
<dbReference type="RefSeq" id="WP_204057281.1">
    <property type="nucleotide sequence ID" value="NZ_BAAAGP010000011.1"/>
</dbReference>
<keyword evidence="1" id="KW-0723">Serine/threonine-protein kinase</keyword>
<dbReference type="NCBIfam" id="NF041045">
    <property type="entry name" value="RsbA_anti_sig"/>
    <property type="match status" value="1"/>
</dbReference>
<evidence type="ECO:0000256" key="1">
    <source>
        <dbReference type="ARBA" id="ARBA00022527"/>
    </source>
</evidence>
<dbReference type="EMBL" id="BOOC01000011">
    <property type="protein sequence ID" value="GIH39782.1"/>
    <property type="molecule type" value="Genomic_DNA"/>
</dbReference>
<gene>
    <name evidence="4" type="ORF">Mco01_27820</name>
</gene>
<reference evidence="4 5" key="1">
    <citation type="submission" date="2021-01" db="EMBL/GenBank/DDBJ databases">
        <title>Whole genome shotgun sequence of Microbispora corallina NBRC 16416.</title>
        <authorList>
            <person name="Komaki H."/>
            <person name="Tamura T."/>
        </authorList>
    </citation>
    <scope>NUCLEOTIDE SEQUENCE [LARGE SCALE GENOMIC DNA]</scope>
    <source>
        <strain evidence="4 5">NBRC 16416</strain>
    </source>
</reference>
<dbReference type="InterPro" id="IPR047718">
    <property type="entry name" value="RsbA-like_anti_sig"/>
</dbReference>
<dbReference type="CDD" id="cd16936">
    <property type="entry name" value="HATPase_RsbW-like"/>
    <property type="match status" value="1"/>
</dbReference>
<evidence type="ECO:0000259" key="3">
    <source>
        <dbReference type="Pfam" id="PF14417"/>
    </source>
</evidence>
<evidence type="ECO:0000313" key="4">
    <source>
        <dbReference type="EMBL" id="GIH39782.1"/>
    </source>
</evidence>
<dbReference type="InterPro" id="IPR003594">
    <property type="entry name" value="HATPase_dom"/>
</dbReference>
<sequence length="318" mass="33575">MSAGASPALPEADPFEHIGLLYSAPGDYAEGCAAFARRGLEAGDPVLVAVPGGNGSLIRERLGDRAAEVRFADMAVAGRNPGRIIPRVLLDFARRNAGRRVWIIGEPIWPGRSAVEYPACAAHEALINAAFAGRDAAILCPYDTTGLDPDAVRDSHRTHPIMSDGTASWESPDYTDPAEAAALFDRPLPPPPPGAHREGFASLTDLAPLRASLARHAGAAGLAPKRVAEVLMAVNELAANAVEHTGSGGTLTVWAEPGALVCQIDDTGHIRDPLAGRVPPERSHERGHGLVLVNELADLVRWHDHAGGTTTRLYVTRP</sequence>
<evidence type="ECO:0000313" key="5">
    <source>
        <dbReference type="Proteomes" id="UP000603904"/>
    </source>
</evidence>
<keyword evidence="5" id="KW-1185">Reference proteome</keyword>
<dbReference type="PANTHER" id="PTHR35526">
    <property type="entry name" value="ANTI-SIGMA-F FACTOR RSBW-RELATED"/>
    <property type="match status" value="1"/>
</dbReference>
<dbReference type="InterPro" id="IPR036890">
    <property type="entry name" value="HATPase_C_sf"/>
</dbReference>
<keyword evidence="1" id="KW-0808">Transferase</keyword>
<dbReference type="SUPFAM" id="SSF55874">
    <property type="entry name" value="ATPase domain of HSP90 chaperone/DNA topoisomerase II/histidine kinase"/>
    <property type="match status" value="1"/>
</dbReference>
<keyword evidence="1" id="KW-0418">Kinase</keyword>
<proteinExistence type="predicted"/>
<name>A0ABQ4FY84_9ACTN</name>
<protein>
    <submittedName>
        <fullName evidence="4">Anti-sigma regulatory factor</fullName>
    </submittedName>
</protein>
<feature type="domain" description="MEDS" evidence="3">
    <location>
        <begin position="17"/>
        <end position="160"/>
    </location>
</feature>
<accession>A0ABQ4FY84</accession>
<dbReference type="Pfam" id="PF14417">
    <property type="entry name" value="MEDS"/>
    <property type="match status" value="1"/>
</dbReference>